<organism evidence="4 5">
    <name type="scientific">Hibiscus sabdariffa</name>
    <name type="common">roselle</name>
    <dbReference type="NCBI Taxonomy" id="183260"/>
    <lineage>
        <taxon>Eukaryota</taxon>
        <taxon>Viridiplantae</taxon>
        <taxon>Streptophyta</taxon>
        <taxon>Embryophyta</taxon>
        <taxon>Tracheophyta</taxon>
        <taxon>Spermatophyta</taxon>
        <taxon>Magnoliopsida</taxon>
        <taxon>eudicotyledons</taxon>
        <taxon>Gunneridae</taxon>
        <taxon>Pentapetalae</taxon>
        <taxon>rosids</taxon>
        <taxon>malvids</taxon>
        <taxon>Malvales</taxon>
        <taxon>Malvaceae</taxon>
        <taxon>Malvoideae</taxon>
        <taxon>Hibiscus</taxon>
    </lineage>
</organism>
<evidence type="ECO:0000313" key="4">
    <source>
        <dbReference type="EMBL" id="KAK8562056.1"/>
    </source>
</evidence>
<feature type="region of interest" description="Disordered" evidence="2">
    <location>
        <begin position="1"/>
        <end position="23"/>
    </location>
</feature>
<comment type="caution">
    <text evidence="4">The sequence shown here is derived from an EMBL/GenBank/DDBJ whole genome shotgun (WGS) entry which is preliminary data.</text>
</comment>
<dbReference type="EMBL" id="JBBPBM010000013">
    <property type="protein sequence ID" value="KAK8562056.1"/>
    <property type="molecule type" value="Genomic_DNA"/>
</dbReference>
<protein>
    <recommendedName>
        <fullName evidence="3">C2H2-type domain-containing protein</fullName>
    </recommendedName>
</protein>
<feature type="domain" description="C2H2-type" evidence="3">
    <location>
        <begin position="33"/>
        <end position="60"/>
    </location>
</feature>
<reference evidence="4 5" key="1">
    <citation type="journal article" date="2024" name="G3 (Bethesda)">
        <title>Genome assembly of Hibiscus sabdariffa L. provides insights into metabolisms of medicinal natural products.</title>
        <authorList>
            <person name="Kim T."/>
        </authorList>
    </citation>
    <scope>NUCLEOTIDE SEQUENCE [LARGE SCALE GENOMIC DNA]</scope>
    <source>
        <strain evidence="4">TK-2024</strain>
        <tissue evidence="4">Old leaves</tissue>
    </source>
</reference>
<dbReference type="InterPro" id="IPR044299">
    <property type="entry name" value="GIS3/ZFP5/ZFP6"/>
</dbReference>
<evidence type="ECO:0000256" key="1">
    <source>
        <dbReference type="PROSITE-ProRule" id="PRU00042"/>
    </source>
</evidence>
<keyword evidence="1" id="KW-0862">Zinc</keyword>
<dbReference type="SUPFAM" id="SSF57667">
    <property type="entry name" value="beta-beta-alpha zinc fingers"/>
    <property type="match status" value="1"/>
</dbReference>
<accession>A0ABR2EJM1</accession>
<proteinExistence type="predicted"/>
<sequence length="189" mass="20597">MPMAGKAADPNGESFIGSTTESSSGLSEIAHPFACFRCPRRFPSWHALGGHQNAHKKERNEEHRLYNEQRLALKKHSPVTFPIVDAVLNSYSAVGSNGGMVQMQSLGPQAPVFMAGGGFEYGPTTGECWYQETGNSHGYNKAVNREGMALNLFPHEERDLGPFADGREDAGADGSIVMEQEEVDLTLRL</sequence>
<keyword evidence="5" id="KW-1185">Reference proteome</keyword>
<dbReference type="PROSITE" id="PS50157">
    <property type="entry name" value="ZINC_FINGER_C2H2_2"/>
    <property type="match status" value="1"/>
</dbReference>
<dbReference type="InterPro" id="IPR036236">
    <property type="entry name" value="Znf_C2H2_sf"/>
</dbReference>
<gene>
    <name evidence="4" type="ORF">V6N12_049109</name>
</gene>
<evidence type="ECO:0000256" key="2">
    <source>
        <dbReference type="SAM" id="MobiDB-lite"/>
    </source>
</evidence>
<keyword evidence="1" id="KW-0863">Zinc-finger</keyword>
<evidence type="ECO:0000313" key="5">
    <source>
        <dbReference type="Proteomes" id="UP001472677"/>
    </source>
</evidence>
<keyword evidence="1" id="KW-0479">Metal-binding</keyword>
<dbReference type="PANTHER" id="PTHR46353:SF22">
    <property type="entry name" value="ZINC FINGER PROTEIN 6-LIKE"/>
    <property type="match status" value="1"/>
</dbReference>
<name>A0ABR2EJM1_9ROSI</name>
<dbReference type="InterPro" id="IPR013087">
    <property type="entry name" value="Znf_C2H2_type"/>
</dbReference>
<dbReference type="Proteomes" id="UP001472677">
    <property type="component" value="Unassembled WGS sequence"/>
</dbReference>
<dbReference type="PANTHER" id="PTHR46353">
    <property type="entry name" value="ZINC FINGER PROTEIN 5"/>
    <property type="match status" value="1"/>
</dbReference>
<evidence type="ECO:0000259" key="3">
    <source>
        <dbReference type="PROSITE" id="PS50157"/>
    </source>
</evidence>
<dbReference type="PROSITE" id="PS00028">
    <property type="entry name" value="ZINC_FINGER_C2H2_1"/>
    <property type="match status" value="1"/>
</dbReference>